<evidence type="ECO:0000313" key="1">
    <source>
        <dbReference type="EMBL" id="MBP2623494.1"/>
    </source>
</evidence>
<proteinExistence type="predicted"/>
<name>A0ABS5B696_9STRE</name>
<organism evidence="1 2">
    <name type="scientific">Streptococcus oricebi</name>
    <dbReference type="NCBI Taxonomy" id="1547447"/>
    <lineage>
        <taxon>Bacteria</taxon>
        <taxon>Bacillati</taxon>
        <taxon>Bacillota</taxon>
        <taxon>Bacilli</taxon>
        <taxon>Lactobacillales</taxon>
        <taxon>Streptococcaceae</taxon>
        <taxon>Streptococcus</taxon>
    </lineage>
</organism>
<sequence>MDVIDTIGDVLQGKKDLKEIKKDLEKAAIKAFCAPPIKAERKKIEADYDKQISITAATTKTAITTLSYQMNEKIKGKGQTAIDETIDKHSKDFDSI</sequence>
<reference evidence="1 2" key="1">
    <citation type="submission" date="2018-02" db="EMBL/GenBank/DDBJ databases">
        <title>Draft genome sequence of Streptococcus oricebi CCUG 70868T type strain.</title>
        <authorList>
            <person name="Mendez V."/>
            <person name="Salva-Serra F."/>
            <person name="Jaen-Luchoro D."/>
            <person name="Gonzales-Siles L."/>
            <person name="Karlsson R."/>
            <person name="Engstrom-Jakobsson H."/>
            <person name="Busquets A."/>
            <person name="Gomila M."/>
            <person name="Pineiro-Iglesias B."/>
            <person name="Bennasar-Figueras A."/>
            <person name="Seeger M."/>
            <person name="Moore E."/>
        </authorList>
    </citation>
    <scope>NUCLEOTIDE SEQUENCE [LARGE SCALE GENOMIC DNA]</scope>
    <source>
        <strain evidence="1 2">CCUG 70868</strain>
    </source>
</reference>
<keyword evidence="2" id="KW-1185">Reference proteome</keyword>
<accession>A0ABS5B696</accession>
<dbReference type="RefSeq" id="WP_209627991.1">
    <property type="nucleotide sequence ID" value="NZ_PRDG01000003.1"/>
</dbReference>
<protein>
    <submittedName>
        <fullName evidence="1">Uncharacterized protein</fullName>
    </submittedName>
</protein>
<dbReference type="Proteomes" id="UP001519296">
    <property type="component" value="Unassembled WGS sequence"/>
</dbReference>
<dbReference type="EMBL" id="PRDG01000003">
    <property type="protein sequence ID" value="MBP2623494.1"/>
    <property type="molecule type" value="Genomic_DNA"/>
</dbReference>
<comment type="caution">
    <text evidence="1">The sequence shown here is derived from an EMBL/GenBank/DDBJ whole genome shotgun (WGS) entry which is preliminary data.</text>
</comment>
<evidence type="ECO:0000313" key="2">
    <source>
        <dbReference type="Proteomes" id="UP001519296"/>
    </source>
</evidence>
<gene>
    <name evidence="1" type="ORF">C4K46_06010</name>
</gene>